<evidence type="ECO:0000313" key="8">
    <source>
        <dbReference type="EMBL" id="BDV43581.1"/>
    </source>
</evidence>
<name>A0ABM8EM03_9BACT</name>
<dbReference type="Proteomes" id="UP001317705">
    <property type="component" value="Chromosome"/>
</dbReference>
<dbReference type="SUPFAM" id="SSF53335">
    <property type="entry name" value="S-adenosyl-L-methionine-dependent methyltransferases"/>
    <property type="match status" value="1"/>
</dbReference>
<keyword evidence="5 7" id="KW-0808">Transferase</keyword>
<dbReference type="Gene3D" id="3.40.50.150">
    <property type="entry name" value="Vaccinia Virus protein VP39"/>
    <property type="match status" value="1"/>
</dbReference>
<evidence type="ECO:0000256" key="1">
    <source>
        <dbReference type="ARBA" id="ARBA00004496"/>
    </source>
</evidence>
<keyword evidence="3 7" id="KW-0963">Cytoplasm</keyword>
<sequence length="217" mass="24169">MHELAVLRDTMIEEQLKWRGIRDPAVLAAMREIPREEFVPPELATIAYADRPLPIGEEQTISQPYIVAYMTEALELTAGDRVLEIGTGSGYAAAVLSRIAGQVYTIERLAELARTARNRLERLGYRNIVVHLGDGTLGWPDHAPYEAIVVTAGAPDIPRPLLEQLAEGGRLVIPVGPHPSFQTLVRIRRLGTDEYRREELLDVRFVPLIGSAGWEFP</sequence>
<dbReference type="Pfam" id="PF01135">
    <property type="entry name" value="PCMT"/>
    <property type="match status" value="1"/>
</dbReference>
<dbReference type="HAMAP" id="MF_00090">
    <property type="entry name" value="PIMT"/>
    <property type="match status" value="1"/>
</dbReference>
<comment type="subcellular location">
    <subcellularLocation>
        <location evidence="1 7">Cytoplasm</location>
    </subcellularLocation>
</comment>
<comment type="similarity">
    <text evidence="2 7">Belongs to the methyltransferase superfamily. L-isoaspartyl/D-aspartyl protein methyltransferase family.</text>
</comment>
<dbReference type="InterPro" id="IPR000682">
    <property type="entry name" value="PCMT"/>
</dbReference>
<evidence type="ECO:0000256" key="2">
    <source>
        <dbReference type="ARBA" id="ARBA00005369"/>
    </source>
</evidence>
<dbReference type="RefSeq" id="WP_281999708.1">
    <property type="nucleotide sequence ID" value="NZ_AP027151.1"/>
</dbReference>
<feature type="active site" evidence="7">
    <location>
        <position position="62"/>
    </location>
</feature>
<dbReference type="EMBL" id="AP027151">
    <property type="protein sequence ID" value="BDV43581.1"/>
    <property type="molecule type" value="Genomic_DNA"/>
</dbReference>
<evidence type="ECO:0000256" key="3">
    <source>
        <dbReference type="ARBA" id="ARBA00022490"/>
    </source>
</evidence>
<comment type="catalytic activity">
    <reaction evidence="7">
        <text>[protein]-L-isoaspartate + S-adenosyl-L-methionine = [protein]-L-isoaspartate alpha-methyl ester + S-adenosyl-L-homocysteine</text>
        <dbReference type="Rhea" id="RHEA:12705"/>
        <dbReference type="Rhea" id="RHEA-COMP:12143"/>
        <dbReference type="Rhea" id="RHEA-COMP:12144"/>
        <dbReference type="ChEBI" id="CHEBI:57856"/>
        <dbReference type="ChEBI" id="CHEBI:59789"/>
        <dbReference type="ChEBI" id="CHEBI:90596"/>
        <dbReference type="ChEBI" id="CHEBI:90598"/>
        <dbReference type="EC" id="2.1.1.77"/>
    </reaction>
</comment>
<comment type="function">
    <text evidence="7">Catalyzes the methyl esterification of L-isoaspartyl residues in peptides and proteins that result from spontaneous decomposition of normal L-aspartyl and L-asparaginyl residues. It plays a role in the repair and/or degradation of damaged proteins.</text>
</comment>
<dbReference type="PANTHER" id="PTHR11579">
    <property type="entry name" value="PROTEIN-L-ISOASPARTATE O-METHYLTRANSFERASE"/>
    <property type="match status" value="1"/>
</dbReference>
<gene>
    <name evidence="7" type="primary">pcm</name>
    <name evidence="8" type="ORF">GURASL_25040</name>
</gene>
<accession>A0ABM8EM03</accession>
<reference evidence="8 9" key="1">
    <citation type="submission" date="2022-12" db="EMBL/GenBank/DDBJ databases">
        <title>Polyphasic characterization of Geotalea uranireducens NIT-SL11 newly isolated from a complex of sewage sludge and microbially reduced graphene oxide.</title>
        <authorList>
            <person name="Xie L."/>
            <person name="Yoshida N."/>
            <person name="Meng L."/>
        </authorList>
    </citation>
    <scope>NUCLEOTIDE SEQUENCE [LARGE SCALE GENOMIC DNA]</scope>
    <source>
        <strain evidence="8 9">NIT-SL11</strain>
    </source>
</reference>
<keyword evidence="9" id="KW-1185">Reference proteome</keyword>
<protein>
    <recommendedName>
        <fullName evidence="7">Protein-L-isoaspartate O-methyltransferase</fullName>
        <ecNumber evidence="7">2.1.1.77</ecNumber>
    </recommendedName>
    <alternativeName>
        <fullName evidence="7">L-isoaspartyl protein carboxyl methyltransferase</fullName>
    </alternativeName>
    <alternativeName>
        <fullName evidence="7">Protein L-isoaspartyl methyltransferase</fullName>
    </alternativeName>
    <alternativeName>
        <fullName evidence="7">Protein-beta-aspartate methyltransferase</fullName>
        <shortName evidence="7">PIMT</shortName>
    </alternativeName>
</protein>
<evidence type="ECO:0000256" key="6">
    <source>
        <dbReference type="ARBA" id="ARBA00022691"/>
    </source>
</evidence>
<keyword evidence="6 7" id="KW-0949">S-adenosyl-L-methionine</keyword>
<evidence type="ECO:0000256" key="4">
    <source>
        <dbReference type="ARBA" id="ARBA00022603"/>
    </source>
</evidence>
<organism evidence="8 9">
    <name type="scientific">Geotalea uraniireducens</name>
    <dbReference type="NCBI Taxonomy" id="351604"/>
    <lineage>
        <taxon>Bacteria</taxon>
        <taxon>Pseudomonadati</taxon>
        <taxon>Thermodesulfobacteriota</taxon>
        <taxon>Desulfuromonadia</taxon>
        <taxon>Geobacterales</taxon>
        <taxon>Geobacteraceae</taxon>
        <taxon>Geotalea</taxon>
    </lineage>
</organism>
<dbReference type="NCBIfam" id="TIGR00080">
    <property type="entry name" value="pimt"/>
    <property type="match status" value="1"/>
</dbReference>
<dbReference type="NCBIfam" id="NF001453">
    <property type="entry name" value="PRK00312.1"/>
    <property type="match status" value="1"/>
</dbReference>
<dbReference type="EC" id="2.1.1.77" evidence="7"/>
<keyword evidence="4 7" id="KW-0489">Methyltransferase</keyword>
<dbReference type="PANTHER" id="PTHR11579:SF0">
    <property type="entry name" value="PROTEIN-L-ISOASPARTATE(D-ASPARTATE) O-METHYLTRANSFERASE"/>
    <property type="match status" value="1"/>
</dbReference>
<evidence type="ECO:0000256" key="5">
    <source>
        <dbReference type="ARBA" id="ARBA00022679"/>
    </source>
</evidence>
<dbReference type="PROSITE" id="PS01279">
    <property type="entry name" value="PCMT"/>
    <property type="match status" value="1"/>
</dbReference>
<proteinExistence type="inferred from homology"/>
<evidence type="ECO:0000256" key="7">
    <source>
        <dbReference type="HAMAP-Rule" id="MF_00090"/>
    </source>
</evidence>
<dbReference type="CDD" id="cd02440">
    <property type="entry name" value="AdoMet_MTases"/>
    <property type="match status" value="1"/>
</dbReference>
<evidence type="ECO:0000313" key="9">
    <source>
        <dbReference type="Proteomes" id="UP001317705"/>
    </source>
</evidence>
<dbReference type="InterPro" id="IPR029063">
    <property type="entry name" value="SAM-dependent_MTases_sf"/>
</dbReference>